<sequence>MNKLKKLDILFEVKSMGISFFVPVLSVLFLIFLSYTELGPEITRKLSLFIEFIICPLAAWWCIYLFIDYYEENMEEVLFTYPVSFFFHGVLRSIIFLILYILLLILGMIPISLRHELVQFSTQVFQYIPQCILYGAVGFCLTVMTRTIVFPILCIVGYAAGKYFTGGSNLFPIYNIMFFDIESSRHLIVEKAITNIGLALLLFFIGHIILRKRTLINK</sequence>
<protein>
    <recommendedName>
        <fullName evidence="4">ABC transporter permease</fullName>
    </recommendedName>
</protein>
<feature type="transmembrane region" description="Helical" evidence="1">
    <location>
        <begin position="87"/>
        <end position="111"/>
    </location>
</feature>
<evidence type="ECO:0000313" key="2">
    <source>
        <dbReference type="EMBL" id="MDQ0226526.1"/>
    </source>
</evidence>
<evidence type="ECO:0000313" key="3">
    <source>
        <dbReference type="Proteomes" id="UP001232245"/>
    </source>
</evidence>
<keyword evidence="1" id="KW-0472">Membrane</keyword>
<dbReference type="RefSeq" id="WP_174881664.1">
    <property type="nucleotide sequence ID" value="NZ_CADEPK010000400.1"/>
</dbReference>
<feature type="transmembrane region" description="Helical" evidence="1">
    <location>
        <begin position="48"/>
        <end position="67"/>
    </location>
</feature>
<name>A0ABT9Z2P5_9BACI</name>
<reference evidence="2 3" key="1">
    <citation type="submission" date="2023-07" db="EMBL/GenBank/DDBJ databases">
        <title>Genomic Encyclopedia of Type Strains, Phase IV (KMG-IV): sequencing the most valuable type-strain genomes for metagenomic binning, comparative biology and taxonomic classification.</title>
        <authorList>
            <person name="Goeker M."/>
        </authorList>
    </citation>
    <scope>NUCLEOTIDE SEQUENCE [LARGE SCALE GENOMIC DNA]</scope>
    <source>
        <strain evidence="2 3">DSM 17723</strain>
    </source>
</reference>
<dbReference type="Proteomes" id="UP001232245">
    <property type="component" value="Unassembled WGS sequence"/>
</dbReference>
<proteinExistence type="predicted"/>
<evidence type="ECO:0008006" key="4">
    <source>
        <dbReference type="Google" id="ProtNLM"/>
    </source>
</evidence>
<feature type="transmembrane region" description="Helical" evidence="1">
    <location>
        <begin position="132"/>
        <end position="160"/>
    </location>
</feature>
<feature type="transmembrane region" description="Helical" evidence="1">
    <location>
        <begin position="16"/>
        <end position="36"/>
    </location>
</feature>
<feature type="transmembrane region" description="Helical" evidence="1">
    <location>
        <begin position="192"/>
        <end position="210"/>
    </location>
</feature>
<keyword evidence="1" id="KW-1133">Transmembrane helix</keyword>
<evidence type="ECO:0000256" key="1">
    <source>
        <dbReference type="SAM" id="Phobius"/>
    </source>
</evidence>
<dbReference type="EMBL" id="JAUSTZ010000005">
    <property type="protein sequence ID" value="MDQ0226526.1"/>
    <property type="molecule type" value="Genomic_DNA"/>
</dbReference>
<gene>
    <name evidence="2" type="ORF">J2S02_002871</name>
</gene>
<accession>A0ABT9Z2P5</accession>
<keyword evidence="3" id="KW-1185">Reference proteome</keyword>
<comment type="caution">
    <text evidence="2">The sequence shown here is derived from an EMBL/GenBank/DDBJ whole genome shotgun (WGS) entry which is preliminary data.</text>
</comment>
<organism evidence="2 3">
    <name type="scientific">Metabacillus niabensis</name>
    <dbReference type="NCBI Taxonomy" id="324854"/>
    <lineage>
        <taxon>Bacteria</taxon>
        <taxon>Bacillati</taxon>
        <taxon>Bacillota</taxon>
        <taxon>Bacilli</taxon>
        <taxon>Bacillales</taxon>
        <taxon>Bacillaceae</taxon>
        <taxon>Metabacillus</taxon>
    </lineage>
</organism>
<keyword evidence="1" id="KW-0812">Transmembrane</keyword>